<feature type="transmembrane region" description="Helical" evidence="5">
    <location>
        <begin position="15"/>
        <end position="37"/>
    </location>
</feature>
<accession>A0A3P1T6H4</accession>
<evidence type="ECO:0000256" key="3">
    <source>
        <dbReference type="ARBA" id="ARBA00022989"/>
    </source>
</evidence>
<feature type="transmembrane region" description="Helical" evidence="5">
    <location>
        <begin position="110"/>
        <end position="129"/>
    </location>
</feature>
<reference evidence="7 8" key="1">
    <citation type="submission" date="2018-11" db="EMBL/GenBank/DDBJ databases">
        <title>Genomes From Bacteria Associated with the Canine Oral Cavity: a Test Case for Automated Genome-Based Taxonomic Assignment.</title>
        <authorList>
            <person name="Coil D.A."/>
            <person name="Jospin G."/>
            <person name="Darling A.E."/>
            <person name="Wallis C."/>
            <person name="Davis I.J."/>
            <person name="Harris S."/>
            <person name="Eisen J.A."/>
            <person name="Holcombe L.J."/>
            <person name="O'Flynn C."/>
        </authorList>
    </citation>
    <scope>NUCLEOTIDE SEQUENCE [LARGE SCALE GENOMIC DNA]</scope>
    <source>
        <strain evidence="7 8">OH887_COT-365</strain>
    </source>
</reference>
<protein>
    <recommendedName>
        <fullName evidence="5">UPF0182 protein EII34_08355</fullName>
    </recommendedName>
</protein>
<keyword evidence="4 5" id="KW-0472">Membrane</keyword>
<evidence type="ECO:0000256" key="1">
    <source>
        <dbReference type="ARBA" id="ARBA00022475"/>
    </source>
</evidence>
<dbReference type="InterPro" id="IPR005372">
    <property type="entry name" value="UPF0182"/>
</dbReference>
<comment type="caution">
    <text evidence="7">The sequence shown here is derived from an EMBL/GenBank/DDBJ whole genome shotgun (WGS) entry which is preliminary data.</text>
</comment>
<evidence type="ECO:0000256" key="2">
    <source>
        <dbReference type="ARBA" id="ARBA00022692"/>
    </source>
</evidence>
<feature type="region of interest" description="Disordered" evidence="6">
    <location>
        <begin position="880"/>
        <end position="907"/>
    </location>
</feature>
<comment type="subcellular location">
    <subcellularLocation>
        <location evidence="5">Cell membrane</location>
        <topology evidence="5">Multi-pass membrane protein</topology>
    </subcellularLocation>
</comment>
<feature type="transmembrane region" description="Helical" evidence="5">
    <location>
        <begin position="281"/>
        <end position="305"/>
    </location>
</feature>
<keyword evidence="3 5" id="KW-1133">Transmembrane helix</keyword>
<feature type="compositionally biased region" description="Low complexity" evidence="6">
    <location>
        <begin position="880"/>
        <end position="893"/>
    </location>
</feature>
<keyword evidence="2 5" id="KW-0812">Transmembrane</keyword>
<dbReference type="GO" id="GO:0005576">
    <property type="term" value="C:extracellular region"/>
    <property type="evidence" value="ECO:0007669"/>
    <property type="project" value="TreeGrafter"/>
</dbReference>
<evidence type="ECO:0000256" key="5">
    <source>
        <dbReference type="HAMAP-Rule" id="MF_01600"/>
    </source>
</evidence>
<evidence type="ECO:0000313" key="8">
    <source>
        <dbReference type="Proteomes" id="UP000280819"/>
    </source>
</evidence>
<organism evidence="7 8">
    <name type="scientific">Arachnia propionica</name>
    <dbReference type="NCBI Taxonomy" id="1750"/>
    <lineage>
        <taxon>Bacteria</taxon>
        <taxon>Bacillati</taxon>
        <taxon>Actinomycetota</taxon>
        <taxon>Actinomycetes</taxon>
        <taxon>Propionibacteriales</taxon>
        <taxon>Propionibacteriaceae</taxon>
        <taxon>Arachnia</taxon>
    </lineage>
</organism>
<dbReference type="HAMAP" id="MF_01600">
    <property type="entry name" value="UPF0182"/>
    <property type="match status" value="1"/>
</dbReference>
<feature type="transmembrane region" description="Helical" evidence="5">
    <location>
        <begin position="213"/>
        <end position="235"/>
    </location>
</feature>
<keyword evidence="1 5" id="KW-1003">Cell membrane</keyword>
<dbReference type="GO" id="GO:0005886">
    <property type="term" value="C:plasma membrane"/>
    <property type="evidence" value="ECO:0007669"/>
    <property type="project" value="UniProtKB-SubCell"/>
</dbReference>
<evidence type="ECO:0000313" key="7">
    <source>
        <dbReference type="EMBL" id="RRD04930.1"/>
    </source>
</evidence>
<evidence type="ECO:0000256" key="4">
    <source>
        <dbReference type="ARBA" id="ARBA00023136"/>
    </source>
</evidence>
<feature type="transmembrane region" description="Helical" evidence="5">
    <location>
        <begin position="57"/>
        <end position="81"/>
    </location>
</feature>
<dbReference type="AlphaFoldDB" id="A0A3P1T6H4"/>
<dbReference type="EMBL" id="RQZG01000008">
    <property type="protein sequence ID" value="RRD04930.1"/>
    <property type="molecule type" value="Genomic_DNA"/>
</dbReference>
<dbReference type="PANTHER" id="PTHR39344">
    <property type="entry name" value="UPF0182 PROTEIN SLL1060"/>
    <property type="match status" value="1"/>
</dbReference>
<evidence type="ECO:0000256" key="6">
    <source>
        <dbReference type="SAM" id="MobiDB-lite"/>
    </source>
</evidence>
<dbReference type="Pfam" id="PF03699">
    <property type="entry name" value="UPF0182"/>
    <property type="match status" value="1"/>
</dbReference>
<dbReference type="OrthoDB" id="9763654at2"/>
<feature type="transmembrane region" description="Helical" evidence="5">
    <location>
        <begin position="166"/>
        <end position="192"/>
    </location>
</feature>
<dbReference type="RefSeq" id="WP_124844705.1">
    <property type="nucleotide sequence ID" value="NZ_JAUNKP010000017.1"/>
</dbReference>
<dbReference type="Proteomes" id="UP000280819">
    <property type="component" value="Unassembled WGS sequence"/>
</dbReference>
<name>A0A3P1T6H4_9ACTN</name>
<dbReference type="PANTHER" id="PTHR39344:SF1">
    <property type="entry name" value="UPF0182 PROTEIN SLL1060"/>
    <property type="match status" value="1"/>
</dbReference>
<gene>
    <name evidence="7" type="ORF">EII34_08355</name>
</gene>
<sequence length="956" mass="104901">MMAAEQLETPRRSPLLITGVILLAAAALLALLARFWTDFLWFRSVSATTVFLTQLSARVGLFVVFGLLFGAALYASLSVAYRLRPPVRRSNLDSELLIQLRDNLDQRSRLMLLVPSLLAVVVGGAFAAGHENVFLAWIRATEFGTRDAVFGLDASFYVFHLPWWRFVLSFLTFTAILCLVGAVMIHFLTGAVNAAAFRGSGNTRAGKPAQRQLSVLLGIILLLYGISAFLDRYGFLTTQNNLFTGVNYTDATARIPAALIVSCIALICALLCFYNAFKVRWSIPAVAVGLLVVSSMIVSSVYPWAIRSFVVRPNEPDLERPWIEHNIEATRGAFGIDDVEITDYEAVTTVSAGQLRADAESLPAIRLMDPAVIAPTFEQLQQVRGYYRFPDTLDVDRYAIDGRETDAVVAARELDLETVEAGNTWNNMHTVYTHGYGMVAAYGNRRESNGEPTYFSGGIPTEGLLAIEQPRIYFGEQSTHWVIAGAPEGAEPVELDTPGGGEGHTETKFTYTGAGGVPIGNFINKAAFAIRFGDVNLLLSERVNAESRLIHDRVPVERVRQMAPFLTVDSDPYPSVVNGRIVWIIDAYTTTADFPNSTRVDWTNVIQDTRTSADQMLRGTQVNYVRNSVKATVDAYDGTVTLYGWDETDPILATWSKVYPGLITPKSEISPELMAHLRYPQDLFKVQRQVMGLYHTTSAYTFFQQSDIWEVPADPVKGGQQGTKEPPYFLTIKWPGDEQAHYSNTTVFVPRGRENLSVYLAVNADATSPNYGKLRALKLSDAKQIPGPGQTYNAISTNEAVADRLLPFNRQGNARAIYGNLLTLPVGGGLMYVQPIYTQTSETSGGYPALRFVVVRFGEHVGIGDTLQAALDQVFQGDAGAATGEEPTGEEPTPNQPTPPDDRTPAEKAKVLVAESVTKHAEADEALRAGDLGGYQRLNTEARQKLEEALALLEEG</sequence>
<proteinExistence type="inferred from homology"/>
<feature type="transmembrane region" description="Helical" evidence="5">
    <location>
        <begin position="255"/>
        <end position="274"/>
    </location>
</feature>
<comment type="similarity">
    <text evidence="5">Belongs to the UPF0182 family.</text>
</comment>